<gene>
    <name evidence="1" type="ORF">F4Y60_02415</name>
</gene>
<protein>
    <submittedName>
        <fullName evidence="1">Uncharacterized protein</fullName>
    </submittedName>
</protein>
<dbReference type="AlphaFoldDB" id="A0A6B0Y1M3"/>
<name>A0A6B0Y1M3_9RHOB</name>
<evidence type="ECO:0000313" key="1">
    <source>
        <dbReference type="EMBL" id="MXY32946.1"/>
    </source>
</evidence>
<reference evidence="1" key="1">
    <citation type="submission" date="2019-09" db="EMBL/GenBank/DDBJ databases">
        <title>Characterisation of the sponge microbiome using genome-centric metagenomics.</title>
        <authorList>
            <person name="Engelberts J.P."/>
            <person name="Robbins S.J."/>
            <person name="De Goeij J.M."/>
            <person name="Aranda M."/>
            <person name="Bell S.C."/>
            <person name="Webster N.S."/>
        </authorList>
    </citation>
    <scope>NUCLEOTIDE SEQUENCE</scope>
    <source>
        <strain evidence="1">SB0664_bin_43</strain>
    </source>
</reference>
<proteinExistence type="predicted"/>
<accession>A0A6B0Y1M3</accession>
<dbReference type="EMBL" id="VXRY01000093">
    <property type="protein sequence ID" value="MXY32946.1"/>
    <property type="molecule type" value="Genomic_DNA"/>
</dbReference>
<organism evidence="1">
    <name type="scientific">Boseongicola sp. SB0664_bin_43</name>
    <dbReference type="NCBI Taxonomy" id="2604844"/>
    <lineage>
        <taxon>Bacteria</taxon>
        <taxon>Pseudomonadati</taxon>
        <taxon>Pseudomonadota</taxon>
        <taxon>Alphaproteobacteria</taxon>
        <taxon>Rhodobacterales</taxon>
        <taxon>Paracoccaceae</taxon>
        <taxon>Boseongicola</taxon>
    </lineage>
</organism>
<sequence length="89" mass="9779">MFRGAFSREGFGSAALDKLARVAARGAILVMTINVRFYRSNDSESKFAALAEDGWIAVPDLAEVAMYHSPDPDDPYGADTCFATLFRRL</sequence>
<comment type="caution">
    <text evidence="1">The sequence shown here is derived from an EMBL/GenBank/DDBJ whole genome shotgun (WGS) entry which is preliminary data.</text>
</comment>